<dbReference type="GO" id="GO:0008083">
    <property type="term" value="F:growth factor activity"/>
    <property type="evidence" value="ECO:0007669"/>
    <property type="project" value="UniProtKB-KW"/>
</dbReference>
<feature type="chain" id="PRO_5044807807" description="TGF-beta family profile domain-containing protein" evidence="7">
    <location>
        <begin position="26"/>
        <end position="375"/>
    </location>
</feature>
<dbReference type="InterPro" id="IPR015615">
    <property type="entry name" value="TGF-beta-rel"/>
</dbReference>
<evidence type="ECO:0000259" key="8">
    <source>
        <dbReference type="PROSITE" id="PS51362"/>
    </source>
</evidence>
<evidence type="ECO:0000256" key="7">
    <source>
        <dbReference type="SAM" id="SignalP"/>
    </source>
</evidence>
<accession>A0ABD0W6V8</accession>
<dbReference type="SUPFAM" id="SSF57501">
    <property type="entry name" value="Cystine-knot cytokines"/>
    <property type="match status" value="1"/>
</dbReference>
<dbReference type="CDD" id="cd19376">
    <property type="entry name" value="TGF_beta_GDF15"/>
    <property type="match status" value="1"/>
</dbReference>
<comment type="subcellular location">
    <subcellularLocation>
        <location evidence="1">Secreted</location>
    </subcellularLocation>
</comment>
<gene>
    <name evidence="9" type="ORF">UPYG_G00297950</name>
</gene>
<feature type="signal peptide" evidence="7">
    <location>
        <begin position="1"/>
        <end position="25"/>
    </location>
</feature>
<evidence type="ECO:0000256" key="3">
    <source>
        <dbReference type="ARBA" id="ARBA00022525"/>
    </source>
</evidence>
<evidence type="ECO:0000256" key="6">
    <source>
        <dbReference type="RuleBase" id="RU000354"/>
    </source>
</evidence>
<evidence type="ECO:0000256" key="2">
    <source>
        <dbReference type="ARBA" id="ARBA00006656"/>
    </source>
</evidence>
<feature type="domain" description="TGF-beta family profile" evidence="8">
    <location>
        <begin position="258"/>
        <end position="375"/>
    </location>
</feature>
<dbReference type="Proteomes" id="UP001557470">
    <property type="component" value="Unassembled WGS sequence"/>
</dbReference>
<dbReference type="InterPro" id="IPR001839">
    <property type="entry name" value="TGF-b_C"/>
</dbReference>
<keyword evidence="7" id="KW-0732">Signal</keyword>
<evidence type="ECO:0000313" key="9">
    <source>
        <dbReference type="EMBL" id="KAL0966655.1"/>
    </source>
</evidence>
<reference evidence="9 10" key="1">
    <citation type="submission" date="2024-06" db="EMBL/GenBank/DDBJ databases">
        <authorList>
            <person name="Pan Q."/>
            <person name="Wen M."/>
            <person name="Jouanno E."/>
            <person name="Zahm M."/>
            <person name="Klopp C."/>
            <person name="Cabau C."/>
            <person name="Louis A."/>
            <person name="Berthelot C."/>
            <person name="Parey E."/>
            <person name="Roest Crollius H."/>
            <person name="Montfort J."/>
            <person name="Robinson-Rechavi M."/>
            <person name="Bouchez O."/>
            <person name="Lampietro C."/>
            <person name="Lopez Roques C."/>
            <person name="Donnadieu C."/>
            <person name="Postlethwait J."/>
            <person name="Bobe J."/>
            <person name="Verreycken H."/>
            <person name="Guiguen Y."/>
        </authorList>
    </citation>
    <scope>NUCLEOTIDE SEQUENCE [LARGE SCALE GENOMIC DNA]</scope>
    <source>
        <strain evidence="9">Up_M1</strain>
        <tissue evidence="9">Testis</tissue>
    </source>
</reference>
<keyword evidence="3" id="KW-0964">Secreted</keyword>
<dbReference type="Gene3D" id="2.10.90.10">
    <property type="entry name" value="Cystine-knot cytokines"/>
    <property type="match status" value="1"/>
</dbReference>
<dbReference type="PANTHER" id="PTHR11848">
    <property type="entry name" value="TGF-BETA FAMILY"/>
    <property type="match status" value="1"/>
</dbReference>
<comment type="similarity">
    <text evidence="2 6">Belongs to the TGF-beta family.</text>
</comment>
<evidence type="ECO:0000256" key="4">
    <source>
        <dbReference type="ARBA" id="ARBA00023030"/>
    </source>
</evidence>
<dbReference type="SMART" id="SM00204">
    <property type="entry name" value="TGFB"/>
    <property type="match status" value="1"/>
</dbReference>
<keyword evidence="4 6" id="KW-0339">Growth factor</keyword>
<evidence type="ECO:0000313" key="10">
    <source>
        <dbReference type="Proteomes" id="UP001557470"/>
    </source>
</evidence>
<dbReference type="PANTHER" id="PTHR11848:SF78">
    <property type="entry name" value="GROWTH_DIFFERENTIATION FACTOR 15"/>
    <property type="match status" value="1"/>
</dbReference>
<evidence type="ECO:0000256" key="5">
    <source>
        <dbReference type="ARBA" id="ARBA00023157"/>
    </source>
</evidence>
<comment type="caution">
    <text evidence="9">The sequence shown here is derived from an EMBL/GenBank/DDBJ whole genome shotgun (WGS) entry which is preliminary data.</text>
</comment>
<dbReference type="InterPro" id="IPR029034">
    <property type="entry name" value="Cystine-knot_cytokine"/>
</dbReference>
<name>A0ABD0W6V8_UMBPY</name>
<dbReference type="AlphaFoldDB" id="A0ABD0W6V8"/>
<protein>
    <recommendedName>
        <fullName evidence="8">TGF-beta family profile domain-containing protein</fullName>
    </recommendedName>
</protein>
<keyword evidence="5" id="KW-1015">Disulfide bond</keyword>
<dbReference type="PROSITE" id="PS51362">
    <property type="entry name" value="TGF_BETA_2"/>
    <property type="match status" value="1"/>
</dbReference>
<dbReference type="PROSITE" id="PS00250">
    <property type="entry name" value="TGF_BETA_1"/>
    <property type="match status" value="1"/>
</dbReference>
<dbReference type="InterPro" id="IPR017948">
    <property type="entry name" value="TGFb_CS"/>
</dbReference>
<keyword evidence="10" id="KW-1185">Reference proteome</keyword>
<organism evidence="9 10">
    <name type="scientific">Umbra pygmaea</name>
    <name type="common">Eastern mudminnow</name>
    <dbReference type="NCBI Taxonomy" id="75934"/>
    <lineage>
        <taxon>Eukaryota</taxon>
        <taxon>Metazoa</taxon>
        <taxon>Chordata</taxon>
        <taxon>Craniata</taxon>
        <taxon>Vertebrata</taxon>
        <taxon>Euteleostomi</taxon>
        <taxon>Actinopterygii</taxon>
        <taxon>Neopterygii</taxon>
        <taxon>Teleostei</taxon>
        <taxon>Protacanthopterygii</taxon>
        <taxon>Esociformes</taxon>
        <taxon>Umbridae</taxon>
        <taxon>Umbra</taxon>
    </lineage>
</organism>
<proteinExistence type="inferred from homology"/>
<dbReference type="Pfam" id="PF00019">
    <property type="entry name" value="TGF_beta"/>
    <property type="match status" value="1"/>
</dbReference>
<evidence type="ECO:0000256" key="1">
    <source>
        <dbReference type="ARBA" id="ARBA00004613"/>
    </source>
</evidence>
<sequence>MPCSAALHILLSWVALVLSLRQGEGRPRLAQDVAPHLGQDESQRGLLLEAVRSSMGTDQEHRPSERASEAEFARMHQLYRETVKDLRRNISQGMGSWRAPSSSSTVLLPATVKRLKVLQRDKERPADVLWYRAVFHKNQNIRKDLTTVRAQLQLYRKVLDDSHMMELSITKEVHIKIYEPKSQNSSLLIHKDTLVESVSVGSDALTMDIKTEVDKWRRRSDGRPLVVEVGLVSGEGTDPNVTPQIVLEVDLIEPRSGGRRRQTRSNREDICDEDGHCCRKSVNVSFKEIGWSEWVVAPASYKMYFCDGSCPHNFKPASMHAQVKSRLYHINKGAVPRPCCVPAAFEPMILMHYDSRGKLKLTPFNDLIVSKCHCA</sequence>
<dbReference type="GO" id="GO:0005576">
    <property type="term" value="C:extracellular region"/>
    <property type="evidence" value="ECO:0007669"/>
    <property type="project" value="UniProtKB-SubCell"/>
</dbReference>
<dbReference type="EMBL" id="JAGEUA010000009">
    <property type="protein sequence ID" value="KAL0966655.1"/>
    <property type="molecule type" value="Genomic_DNA"/>
</dbReference>